<reference evidence="4 5" key="1">
    <citation type="submission" date="2018-01" db="EMBL/GenBank/DDBJ databases">
        <title>Draft genome sequences of Chryseobacterium lactis NCTC11390, Chryseobacterium oncorhynchi 701B-08, and Chryseobacterium viscerum 687B-08.</title>
        <authorList>
            <person name="Jeong J.-J."/>
            <person name="Lee Y.J."/>
            <person name="Park B."/>
            <person name="Choi I.-G."/>
            <person name="Kim K.D."/>
        </authorList>
    </citation>
    <scope>NUCLEOTIDE SEQUENCE [LARGE SCALE GENOMIC DNA]</scope>
    <source>
        <strain evidence="4 5">NCTC11390</strain>
    </source>
</reference>
<dbReference type="GO" id="GO:0016491">
    <property type="term" value="F:oxidoreductase activity"/>
    <property type="evidence" value="ECO:0007669"/>
    <property type="project" value="UniProtKB-KW"/>
</dbReference>
<dbReference type="Pfam" id="PF00248">
    <property type="entry name" value="Aldo_ket_red"/>
    <property type="match status" value="1"/>
</dbReference>
<name>A0A3G6RVL0_CHRLC</name>
<evidence type="ECO:0000256" key="1">
    <source>
        <dbReference type="ARBA" id="ARBA00023002"/>
    </source>
</evidence>
<dbReference type="KEGG" id="clac:EG342_11075"/>
<evidence type="ECO:0000313" key="5">
    <source>
        <dbReference type="Proteomes" id="UP000236262"/>
    </source>
</evidence>
<dbReference type="EMBL" id="PPEH01000003">
    <property type="protein sequence ID" value="PNW14295.1"/>
    <property type="molecule type" value="Genomic_DNA"/>
</dbReference>
<sequence length="328" mass="35854">MEQRSLGRNGPKVSAIGLGTRTMLADRNIRSDQSLLTIETITAAVDAGINFLNTADFYGMGLNEMQIGEAIRGNRNKVFLSVKTGMRRSPSGAFLGMDCSPASIKNFCNYSLTRLGVDEIDLYQPARVDPAVPLEDTVGAIADLIKEGKVKYLGMSEVSAEQLKRANKIHPVSALEIEYSLATRFIEKEILPAARELGVTIMPYSVFYYGLLTGTVNGKLSKDDYRSSLPRFNSENLPSNLQKVDILKKLASEKGYSASQVALAWLLNQGDDIIPIVGMGKPGRIAENLEAASIAFTKEEINLLEKTFEVGAMQGERYPESLSNFVPS</sequence>
<dbReference type="InterPro" id="IPR020471">
    <property type="entry name" value="AKR"/>
</dbReference>
<dbReference type="PANTHER" id="PTHR43625">
    <property type="entry name" value="AFLATOXIN B1 ALDEHYDE REDUCTASE"/>
    <property type="match status" value="1"/>
</dbReference>
<reference evidence="3 6" key="2">
    <citation type="submission" date="2018-11" db="EMBL/GenBank/DDBJ databases">
        <title>Proposal to divide the Flavobacteriaceae and reorganize its genera based on Amino Acid Identity values calculated from whole genome sequences.</title>
        <authorList>
            <person name="Nicholson A.C."/>
            <person name="Gulvik C.A."/>
            <person name="Whitney A.M."/>
            <person name="Humrighouse B.W."/>
            <person name="Bell M."/>
            <person name="Holmes B."/>
            <person name="Steigerwalt A.G."/>
            <person name="Villarma A."/>
            <person name="Sheth M."/>
            <person name="Batra D."/>
            <person name="Pryor J."/>
            <person name="Bernardet J.-F."/>
            <person name="Hugo C."/>
            <person name="Kampfer P."/>
            <person name="Newman J."/>
            <person name="McQuiston J.R."/>
        </authorList>
    </citation>
    <scope>NUCLEOTIDE SEQUENCE [LARGE SCALE GENOMIC DNA]</scope>
    <source>
        <strain evidence="3 6">KC_1864</strain>
    </source>
</reference>
<evidence type="ECO:0000313" key="3">
    <source>
        <dbReference type="EMBL" id="AZA85126.1"/>
    </source>
</evidence>
<dbReference type="InterPro" id="IPR023210">
    <property type="entry name" value="NADP_OxRdtase_dom"/>
</dbReference>
<proteinExistence type="predicted"/>
<evidence type="ECO:0000313" key="6">
    <source>
        <dbReference type="Proteomes" id="UP000279972"/>
    </source>
</evidence>
<dbReference type="InterPro" id="IPR036812">
    <property type="entry name" value="NAD(P)_OxRdtase_dom_sf"/>
</dbReference>
<evidence type="ECO:0000259" key="2">
    <source>
        <dbReference type="Pfam" id="PF00248"/>
    </source>
</evidence>
<dbReference type="OrthoDB" id="9773828at2"/>
<dbReference type="SUPFAM" id="SSF51430">
    <property type="entry name" value="NAD(P)-linked oxidoreductase"/>
    <property type="match status" value="1"/>
</dbReference>
<accession>A0A3G6RVL0</accession>
<keyword evidence="1" id="KW-0560">Oxidoreductase</keyword>
<dbReference type="EMBL" id="CP033924">
    <property type="protein sequence ID" value="AZA85126.1"/>
    <property type="molecule type" value="Genomic_DNA"/>
</dbReference>
<dbReference type="PRINTS" id="PR00069">
    <property type="entry name" value="ALDKETRDTASE"/>
</dbReference>
<keyword evidence="6" id="KW-1185">Reference proteome</keyword>
<dbReference type="AlphaFoldDB" id="A0A3G6RVL0"/>
<dbReference type="Gene3D" id="3.20.20.100">
    <property type="entry name" value="NADP-dependent oxidoreductase domain"/>
    <property type="match status" value="1"/>
</dbReference>
<evidence type="ECO:0000313" key="4">
    <source>
        <dbReference type="EMBL" id="PNW14295.1"/>
    </source>
</evidence>
<protein>
    <submittedName>
        <fullName evidence="4">Aldo/keto reductase</fullName>
    </submittedName>
</protein>
<organism evidence="4 5">
    <name type="scientific">Chryseobacterium lactis</name>
    <dbReference type="NCBI Taxonomy" id="1241981"/>
    <lineage>
        <taxon>Bacteria</taxon>
        <taxon>Pseudomonadati</taxon>
        <taxon>Bacteroidota</taxon>
        <taxon>Flavobacteriia</taxon>
        <taxon>Flavobacteriales</taxon>
        <taxon>Weeksellaceae</taxon>
        <taxon>Chryseobacterium group</taxon>
        <taxon>Chryseobacterium</taxon>
    </lineage>
</organism>
<dbReference type="Proteomes" id="UP000279972">
    <property type="component" value="Chromosome"/>
</dbReference>
<dbReference type="InterPro" id="IPR050791">
    <property type="entry name" value="Aldo-Keto_reductase"/>
</dbReference>
<dbReference type="GO" id="GO:0005737">
    <property type="term" value="C:cytoplasm"/>
    <property type="evidence" value="ECO:0007669"/>
    <property type="project" value="TreeGrafter"/>
</dbReference>
<gene>
    <name evidence="4" type="ORF">C1637_08620</name>
    <name evidence="3" type="ORF">EG342_11075</name>
</gene>
<dbReference type="Proteomes" id="UP000236262">
    <property type="component" value="Unassembled WGS sequence"/>
</dbReference>
<feature type="domain" description="NADP-dependent oxidoreductase" evidence="2">
    <location>
        <begin position="16"/>
        <end position="306"/>
    </location>
</feature>
<dbReference type="PANTHER" id="PTHR43625:SF40">
    <property type="entry name" value="ALDO-KETO REDUCTASE YAKC [NADP(+)]"/>
    <property type="match status" value="1"/>
</dbReference>